<accession>A0ABY2WSA4</accession>
<gene>
    <name evidence="2" type="ORF">FGG15_08610</name>
</gene>
<comment type="caution">
    <text evidence="2">The sequence shown here is derived from an EMBL/GenBank/DDBJ whole genome shotgun (WGS) entry which is preliminary data.</text>
</comment>
<sequence>MRFGASFVFSMCFGIGILGAQNKQILYDFYEIPQSLMINPGVKTTEKWHAGIPALSGFYLQAGSSGVTVNDLFANDGIDFTTKIRERVIDGMRKRDDFSFNNKIEVFNGGFRNPNRPDDYYSFGMYEELDVIVYWPRDLAILAFEGNGGDNIGRSFDLGDLSLRGEMVSVFHFGINRKLNNTLTVGARAKIYSGIFQFQSIGNRGTFTTTLGQDNIYRTSLDVDMQLQTAGVDEITDVLEEDSSSITNLLRRRILFGGNLGLGLDAGFTYKLTPQTTITGSILDMGFIYNSKDILNYKVSGSATNEGLTVFLPEDINDLDNDLWQDLVDEIEEAIPYEENESGYISFRPVKLYGSIRYDYGQAESTYNRDCGCAVTGEEGKNNDMYRNSVGGQLFMMKRPRGIQAALTGFYQKRLGRTLALKTTYTVDKYSLSNIGLGLNLQAGPVNFYIMGDNLLAYRNVADSHYASLQFGFNIISWNDN</sequence>
<reference evidence="2 3" key="1">
    <citation type="submission" date="2019-05" db="EMBL/GenBank/DDBJ databases">
        <title>Flagellimonas sp. AsT0115, sp. nov., isolated from a marine red algae, Asparagopsis taxiformis.</title>
        <authorList>
            <person name="Kim J."/>
            <person name="Jeong S.E."/>
            <person name="Jeon C.O."/>
        </authorList>
    </citation>
    <scope>NUCLEOTIDE SEQUENCE [LARGE SCALE GENOMIC DNA]</scope>
    <source>
        <strain evidence="2 3">AsT0115</strain>
    </source>
</reference>
<feature type="domain" description="DUF5723" evidence="1">
    <location>
        <begin position="40"/>
        <end position="453"/>
    </location>
</feature>
<proteinExistence type="predicted"/>
<evidence type="ECO:0000313" key="3">
    <source>
        <dbReference type="Proteomes" id="UP000751614"/>
    </source>
</evidence>
<protein>
    <recommendedName>
        <fullName evidence="1">DUF5723 domain-containing protein</fullName>
    </recommendedName>
</protein>
<dbReference type="RefSeq" id="WP_138835209.1">
    <property type="nucleotide sequence ID" value="NZ_VCNI01000001.1"/>
</dbReference>
<evidence type="ECO:0000313" key="2">
    <source>
        <dbReference type="EMBL" id="TMU57592.1"/>
    </source>
</evidence>
<dbReference type="Pfam" id="PF18990">
    <property type="entry name" value="DUF5723"/>
    <property type="match status" value="1"/>
</dbReference>
<evidence type="ECO:0000259" key="1">
    <source>
        <dbReference type="Pfam" id="PF18990"/>
    </source>
</evidence>
<organism evidence="2 3">
    <name type="scientific">Flagellimonas algicola</name>
    <dbReference type="NCBI Taxonomy" id="2583815"/>
    <lineage>
        <taxon>Bacteria</taxon>
        <taxon>Pseudomonadati</taxon>
        <taxon>Bacteroidota</taxon>
        <taxon>Flavobacteriia</taxon>
        <taxon>Flavobacteriales</taxon>
        <taxon>Flavobacteriaceae</taxon>
        <taxon>Flagellimonas</taxon>
    </lineage>
</organism>
<name>A0ABY2WSA4_9FLAO</name>
<keyword evidence="3" id="KW-1185">Reference proteome</keyword>
<dbReference type="InterPro" id="IPR043781">
    <property type="entry name" value="DUF5723"/>
</dbReference>
<dbReference type="Proteomes" id="UP000751614">
    <property type="component" value="Unassembled WGS sequence"/>
</dbReference>
<dbReference type="EMBL" id="VCNI01000001">
    <property type="protein sequence ID" value="TMU57592.1"/>
    <property type="molecule type" value="Genomic_DNA"/>
</dbReference>